<evidence type="ECO:0000313" key="1">
    <source>
        <dbReference type="Proteomes" id="UP000887565"/>
    </source>
</evidence>
<organism evidence="1 2">
    <name type="scientific">Romanomermis culicivorax</name>
    <name type="common">Nematode worm</name>
    <dbReference type="NCBI Taxonomy" id="13658"/>
    <lineage>
        <taxon>Eukaryota</taxon>
        <taxon>Metazoa</taxon>
        <taxon>Ecdysozoa</taxon>
        <taxon>Nematoda</taxon>
        <taxon>Enoplea</taxon>
        <taxon>Dorylaimia</taxon>
        <taxon>Mermithida</taxon>
        <taxon>Mermithoidea</taxon>
        <taxon>Mermithidae</taxon>
        <taxon>Romanomermis</taxon>
    </lineage>
</organism>
<protein>
    <submittedName>
        <fullName evidence="2">Uncharacterized protein</fullName>
    </submittedName>
</protein>
<dbReference type="Proteomes" id="UP000887565">
    <property type="component" value="Unplaced"/>
</dbReference>
<sequence length="101" mass="11230">MTTPLWRHSNDSGNRLAVADPPATVYSQNRTISSPSRFVSLCVSLVAYFLLMTNSSCSKWLEICSLAPEGKDALKLINNENVKNDSRKKHNAQWVYVGDGN</sequence>
<reference evidence="2" key="1">
    <citation type="submission" date="2022-11" db="UniProtKB">
        <authorList>
            <consortium name="WormBaseParasite"/>
        </authorList>
    </citation>
    <scope>IDENTIFICATION</scope>
</reference>
<dbReference type="AlphaFoldDB" id="A0A915L808"/>
<keyword evidence="1" id="KW-1185">Reference proteome</keyword>
<accession>A0A915L808</accession>
<dbReference type="WBParaSite" id="nRc.2.0.1.t45881-RA">
    <property type="protein sequence ID" value="nRc.2.0.1.t45881-RA"/>
    <property type="gene ID" value="nRc.2.0.1.g45881"/>
</dbReference>
<proteinExistence type="predicted"/>
<evidence type="ECO:0000313" key="2">
    <source>
        <dbReference type="WBParaSite" id="nRc.2.0.1.t45881-RA"/>
    </source>
</evidence>
<name>A0A915L808_ROMCU</name>